<dbReference type="InterPro" id="IPR036691">
    <property type="entry name" value="Endo/exonu/phosph_ase_sf"/>
</dbReference>
<evidence type="ECO:0000313" key="1">
    <source>
        <dbReference type="EMBL" id="KAK3888613.1"/>
    </source>
</evidence>
<reference evidence="1" key="1">
    <citation type="submission" date="2023-10" db="EMBL/GenBank/DDBJ databases">
        <title>Genome assemblies of two species of porcelain crab, Petrolisthes cinctipes and Petrolisthes manimaculis (Anomura: Porcellanidae).</title>
        <authorList>
            <person name="Angst P."/>
        </authorList>
    </citation>
    <scope>NUCLEOTIDE SEQUENCE</scope>
    <source>
        <strain evidence="1">PB745_01</strain>
        <tissue evidence="1">Gill</tissue>
    </source>
</reference>
<organism evidence="1 2">
    <name type="scientific">Petrolisthes cinctipes</name>
    <name type="common">Flat porcelain crab</name>
    <dbReference type="NCBI Taxonomy" id="88211"/>
    <lineage>
        <taxon>Eukaryota</taxon>
        <taxon>Metazoa</taxon>
        <taxon>Ecdysozoa</taxon>
        <taxon>Arthropoda</taxon>
        <taxon>Crustacea</taxon>
        <taxon>Multicrustacea</taxon>
        <taxon>Malacostraca</taxon>
        <taxon>Eumalacostraca</taxon>
        <taxon>Eucarida</taxon>
        <taxon>Decapoda</taxon>
        <taxon>Pleocyemata</taxon>
        <taxon>Anomura</taxon>
        <taxon>Galatheoidea</taxon>
        <taxon>Porcellanidae</taxon>
        <taxon>Petrolisthes</taxon>
    </lineage>
</organism>
<protein>
    <recommendedName>
        <fullName evidence="3">Endonuclease/exonuclease/phosphatase domain-containing protein</fullName>
    </recommendedName>
</protein>
<dbReference type="EMBL" id="JAWQEG010000542">
    <property type="protein sequence ID" value="KAK3888613.1"/>
    <property type="molecule type" value="Genomic_DNA"/>
</dbReference>
<comment type="caution">
    <text evidence="1">The sequence shown here is derived from an EMBL/GenBank/DDBJ whole genome shotgun (WGS) entry which is preliminary data.</text>
</comment>
<gene>
    <name evidence="1" type="ORF">Pcinc_007339</name>
</gene>
<evidence type="ECO:0000313" key="2">
    <source>
        <dbReference type="Proteomes" id="UP001286313"/>
    </source>
</evidence>
<sequence>MQQQYAEVIKLIPRASSTTTKTTTTTAASVVPSFSTNNPATPPPFPALFIPGPSTNDPASVQLPVAHAPNPVVPDLYTDDSAPVWLAVTSDPACNPPLQYPSAPDTARQFPPANSSLRGNLLNNDALIVALMESHLNHNIKDAEVTIAGYTSFRTDRTNTTKGGIITYLKDELAPYSEVILSSSTSNIEAQVLHIKRLDLILITIYRHPACTDFKTTLENIRTVLDKIPPPSPTIFITGDFNFPNITGQTTPLTAAHLQTNHKPNCSSLSSTTIV</sequence>
<dbReference type="Gene3D" id="3.60.10.10">
    <property type="entry name" value="Endonuclease/exonuclease/phosphatase"/>
    <property type="match status" value="1"/>
</dbReference>
<dbReference type="SUPFAM" id="SSF56219">
    <property type="entry name" value="DNase I-like"/>
    <property type="match status" value="1"/>
</dbReference>
<name>A0AAE1G8P2_PETCI</name>
<keyword evidence="2" id="KW-1185">Reference proteome</keyword>
<accession>A0AAE1G8P2</accession>
<proteinExistence type="predicted"/>
<evidence type="ECO:0008006" key="3">
    <source>
        <dbReference type="Google" id="ProtNLM"/>
    </source>
</evidence>
<dbReference type="AlphaFoldDB" id="A0AAE1G8P2"/>
<dbReference type="Proteomes" id="UP001286313">
    <property type="component" value="Unassembled WGS sequence"/>
</dbReference>